<evidence type="ECO:0000313" key="1">
    <source>
        <dbReference type="EMBL" id="EAR21472.1"/>
    </source>
</evidence>
<reference evidence="1 2" key="1">
    <citation type="submission" date="2006-02" db="EMBL/GenBank/DDBJ databases">
        <authorList>
            <person name="Waterbury J."/>
            <person name="Ferriera S."/>
            <person name="Johnson J."/>
            <person name="Kravitz S."/>
            <person name="Halpern A."/>
            <person name="Remington K."/>
            <person name="Beeson K."/>
            <person name="Tran B."/>
            <person name="Rogers Y.-H."/>
            <person name="Friedman R."/>
            <person name="Venter J.C."/>
        </authorList>
    </citation>
    <scope>NUCLEOTIDE SEQUENCE [LARGE SCALE GENOMIC DNA]</scope>
    <source>
        <strain evidence="1 2">Nb-231</strain>
    </source>
</reference>
<name>A4BRZ3_9GAMM</name>
<proteinExistence type="predicted"/>
<dbReference type="HOGENOM" id="CLU_149778_1_0_6"/>
<evidence type="ECO:0008006" key="3">
    <source>
        <dbReference type="Google" id="ProtNLM"/>
    </source>
</evidence>
<accession>A4BRZ3</accession>
<dbReference type="Proteomes" id="UP000003374">
    <property type="component" value="Unassembled WGS sequence"/>
</dbReference>
<dbReference type="STRING" id="314278.NB231_01139"/>
<dbReference type="InterPro" id="IPR032314">
    <property type="entry name" value="DUF4845"/>
</dbReference>
<keyword evidence="2" id="KW-1185">Reference proteome</keyword>
<evidence type="ECO:0000313" key="2">
    <source>
        <dbReference type="Proteomes" id="UP000003374"/>
    </source>
</evidence>
<protein>
    <recommendedName>
        <fullName evidence="3">DUF4845 domain-containing protein</fullName>
    </recommendedName>
</protein>
<dbReference type="AlphaFoldDB" id="A4BRZ3"/>
<comment type="caution">
    <text evidence="1">The sequence shown here is derived from an EMBL/GenBank/DDBJ whole genome shotgun (WGS) entry which is preliminary data.</text>
</comment>
<sequence>MTLVSWLVALCLIGTFILMAIRLAPVYIEAYEVGSILQSMAGDSGLRNSTRGKVWETFKKRLDINNINYIVKSDVAMNEVADGLQLIVAYQARVHLLGNLDAVASFRKEAMIRK</sequence>
<organism evidence="1 2">
    <name type="scientific">Nitrococcus mobilis Nb-231</name>
    <dbReference type="NCBI Taxonomy" id="314278"/>
    <lineage>
        <taxon>Bacteria</taxon>
        <taxon>Pseudomonadati</taxon>
        <taxon>Pseudomonadota</taxon>
        <taxon>Gammaproteobacteria</taxon>
        <taxon>Chromatiales</taxon>
        <taxon>Ectothiorhodospiraceae</taxon>
        <taxon>Nitrococcus</taxon>
    </lineage>
</organism>
<dbReference type="EMBL" id="AAOF01000008">
    <property type="protein sequence ID" value="EAR21472.1"/>
    <property type="molecule type" value="Genomic_DNA"/>
</dbReference>
<gene>
    <name evidence="1" type="ORF">NB231_01139</name>
</gene>
<dbReference type="Pfam" id="PF16137">
    <property type="entry name" value="DUF4845"/>
    <property type="match status" value="1"/>
</dbReference>